<reference evidence="2" key="1">
    <citation type="journal article" date="2022" name="Mol. Ecol. Resour.">
        <title>The genomes of chicory, endive, great burdock and yacon provide insights into Asteraceae palaeo-polyploidization history and plant inulin production.</title>
        <authorList>
            <person name="Fan W."/>
            <person name="Wang S."/>
            <person name="Wang H."/>
            <person name="Wang A."/>
            <person name="Jiang F."/>
            <person name="Liu H."/>
            <person name="Zhao H."/>
            <person name="Xu D."/>
            <person name="Zhang Y."/>
        </authorList>
    </citation>
    <scope>NUCLEOTIDE SEQUENCE [LARGE SCALE GENOMIC DNA]</scope>
    <source>
        <strain evidence="2">cv. Niubang</strain>
    </source>
</reference>
<keyword evidence="2" id="KW-1185">Reference proteome</keyword>
<reference evidence="1 2" key="2">
    <citation type="journal article" date="2022" name="Mol. Ecol. Resour.">
        <title>The genomes of chicory, endive, great burdock and yacon provide insights into Asteraceae paleo-polyploidization history and plant inulin production.</title>
        <authorList>
            <person name="Fan W."/>
            <person name="Wang S."/>
            <person name="Wang H."/>
            <person name="Wang A."/>
            <person name="Jiang F."/>
            <person name="Liu H."/>
            <person name="Zhao H."/>
            <person name="Xu D."/>
            <person name="Zhang Y."/>
        </authorList>
    </citation>
    <scope>NUCLEOTIDE SEQUENCE [LARGE SCALE GENOMIC DNA]</scope>
    <source>
        <strain evidence="2">cv. Niubang</strain>
    </source>
</reference>
<organism evidence="1 2">
    <name type="scientific">Arctium lappa</name>
    <name type="common">Greater burdock</name>
    <name type="synonym">Lappa major</name>
    <dbReference type="NCBI Taxonomy" id="4217"/>
    <lineage>
        <taxon>Eukaryota</taxon>
        <taxon>Viridiplantae</taxon>
        <taxon>Streptophyta</taxon>
        <taxon>Embryophyta</taxon>
        <taxon>Tracheophyta</taxon>
        <taxon>Spermatophyta</taxon>
        <taxon>Magnoliopsida</taxon>
        <taxon>eudicotyledons</taxon>
        <taxon>Gunneridae</taxon>
        <taxon>Pentapetalae</taxon>
        <taxon>asterids</taxon>
        <taxon>campanulids</taxon>
        <taxon>Asterales</taxon>
        <taxon>Asteraceae</taxon>
        <taxon>Carduoideae</taxon>
        <taxon>Cardueae</taxon>
        <taxon>Arctiinae</taxon>
        <taxon>Arctium</taxon>
    </lineage>
</organism>
<accession>A0ACB9B0U1</accession>
<name>A0ACB9B0U1_ARCLA</name>
<dbReference type="Proteomes" id="UP001055879">
    <property type="component" value="Linkage Group LG07"/>
</dbReference>
<sequence>MKFKIPKHDGSFPNSQVSPYIFILLTRDRRANTRKKDFDPLDFSNCSKHCRRVRYFGTSEARGSVNFNF</sequence>
<evidence type="ECO:0000313" key="2">
    <source>
        <dbReference type="Proteomes" id="UP001055879"/>
    </source>
</evidence>
<comment type="caution">
    <text evidence="1">The sequence shown here is derived from an EMBL/GenBank/DDBJ whole genome shotgun (WGS) entry which is preliminary data.</text>
</comment>
<dbReference type="EMBL" id="CM042053">
    <property type="protein sequence ID" value="KAI3715494.1"/>
    <property type="molecule type" value="Genomic_DNA"/>
</dbReference>
<protein>
    <submittedName>
        <fullName evidence="1">Uncharacterized protein</fullName>
    </submittedName>
</protein>
<proteinExistence type="predicted"/>
<gene>
    <name evidence="1" type="ORF">L6452_22478</name>
</gene>
<evidence type="ECO:0000313" key="1">
    <source>
        <dbReference type="EMBL" id="KAI3715494.1"/>
    </source>
</evidence>